<feature type="coiled-coil region" evidence="1">
    <location>
        <begin position="210"/>
        <end position="316"/>
    </location>
</feature>
<dbReference type="InParanoid" id="A0DWS9"/>
<protein>
    <submittedName>
        <fullName evidence="3">Uncharacterized protein</fullName>
    </submittedName>
</protein>
<dbReference type="EMBL" id="CT868618">
    <property type="protein sequence ID" value="CAK87496.1"/>
    <property type="molecule type" value="Genomic_DNA"/>
</dbReference>
<dbReference type="OMA" id="CEIPNKE"/>
<reference evidence="3 4" key="1">
    <citation type="journal article" date="2006" name="Nature">
        <title>Global trends of whole-genome duplications revealed by the ciliate Paramecium tetraurelia.</title>
        <authorList>
            <consortium name="Genoscope"/>
            <person name="Aury J.-M."/>
            <person name="Jaillon O."/>
            <person name="Duret L."/>
            <person name="Noel B."/>
            <person name="Jubin C."/>
            <person name="Porcel B.M."/>
            <person name="Segurens B."/>
            <person name="Daubin V."/>
            <person name="Anthouard V."/>
            <person name="Aiach N."/>
            <person name="Arnaiz O."/>
            <person name="Billaut A."/>
            <person name="Beisson J."/>
            <person name="Blanc I."/>
            <person name="Bouhouche K."/>
            <person name="Camara F."/>
            <person name="Duharcourt S."/>
            <person name="Guigo R."/>
            <person name="Gogendeau D."/>
            <person name="Katinka M."/>
            <person name="Keller A.-M."/>
            <person name="Kissmehl R."/>
            <person name="Klotz C."/>
            <person name="Koll F."/>
            <person name="Le Moue A."/>
            <person name="Lepere C."/>
            <person name="Malinsky S."/>
            <person name="Nowacki M."/>
            <person name="Nowak J.K."/>
            <person name="Plattner H."/>
            <person name="Poulain J."/>
            <person name="Ruiz F."/>
            <person name="Serrano V."/>
            <person name="Zagulski M."/>
            <person name="Dessen P."/>
            <person name="Betermier M."/>
            <person name="Weissenbach J."/>
            <person name="Scarpelli C."/>
            <person name="Schachter V."/>
            <person name="Sperling L."/>
            <person name="Meyer E."/>
            <person name="Cohen J."/>
            <person name="Wincker P."/>
        </authorList>
    </citation>
    <scope>NUCLEOTIDE SEQUENCE [LARGE SCALE GENOMIC DNA]</scope>
    <source>
        <strain evidence="3 4">Stock d4-2</strain>
    </source>
</reference>
<dbReference type="HOGENOM" id="CLU_597825_0_0_1"/>
<evidence type="ECO:0000313" key="3">
    <source>
        <dbReference type="EMBL" id="CAK87496.1"/>
    </source>
</evidence>
<proteinExistence type="predicted"/>
<dbReference type="AlphaFoldDB" id="A0DWS9"/>
<feature type="region of interest" description="Disordered" evidence="2">
    <location>
        <begin position="168"/>
        <end position="203"/>
    </location>
</feature>
<dbReference type="Proteomes" id="UP000000600">
    <property type="component" value="Unassembled WGS sequence"/>
</dbReference>
<gene>
    <name evidence="3" type="ORF">GSPATT00021139001</name>
</gene>
<keyword evidence="1" id="KW-0175">Coiled coil</keyword>
<evidence type="ECO:0000313" key="4">
    <source>
        <dbReference type="Proteomes" id="UP000000600"/>
    </source>
</evidence>
<evidence type="ECO:0000256" key="1">
    <source>
        <dbReference type="SAM" id="Coils"/>
    </source>
</evidence>
<dbReference type="STRING" id="5888.A0DWS9"/>
<dbReference type="GeneID" id="5040678"/>
<dbReference type="RefSeq" id="XP_001454893.1">
    <property type="nucleotide sequence ID" value="XM_001454856.1"/>
</dbReference>
<name>A0DWS9_PARTE</name>
<organism evidence="3 4">
    <name type="scientific">Paramecium tetraurelia</name>
    <dbReference type="NCBI Taxonomy" id="5888"/>
    <lineage>
        <taxon>Eukaryota</taxon>
        <taxon>Sar</taxon>
        <taxon>Alveolata</taxon>
        <taxon>Ciliophora</taxon>
        <taxon>Intramacronucleata</taxon>
        <taxon>Oligohymenophorea</taxon>
        <taxon>Peniculida</taxon>
        <taxon>Parameciidae</taxon>
        <taxon>Paramecium</taxon>
    </lineage>
</organism>
<feature type="coiled-coil region" evidence="1">
    <location>
        <begin position="361"/>
        <end position="455"/>
    </location>
</feature>
<evidence type="ECO:0000256" key="2">
    <source>
        <dbReference type="SAM" id="MobiDB-lite"/>
    </source>
</evidence>
<accession>A0DWS9</accession>
<dbReference type="OrthoDB" id="10492389at2759"/>
<dbReference type="KEGG" id="ptm:GSPATT00021139001"/>
<sequence>MANCKIICEIPNKEIIYLDCEYQNIKEELQKKKNNLNQDSIILIDISETVYQATKINNNLMRDQMYFKVYDANQLQGELKEMGKIKIEQEKLINQENTLLQSRSKEFHLEAVSKSFLRNTFNQMEQNFQHQLSQLSSQLQLNAYNNHMVQMKNLENIQSDIQIVENQVQSSKKETHEQQQSQKQIKQKSKNHNSEISSKQQEDQNAILLSKEVQGKLIEAERKLRILAEEMKEKEKQHYMEIQELSENNRTQSANILRTKQAEMEKTKAEKQKQIQEIQDRYDRLELELNLMNTRCRNQEQQIQQLEEDNQQFQKYHEIELQKKNEDLMIEMQKTQQYQQYLQQLSEYCLVSQFEQQKLYIQQMEQLVKQQQVDLEEEQQYFKNERDKLKQLLKTEKERLLIANESNYELESTVSKLNDKIKQLDRELKRSKYEIGELEGDILQLKKQIENLQKLKIV</sequence>
<keyword evidence="4" id="KW-1185">Reference proteome</keyword>